<name>A0A7V3V0Q1_UNCW3</name>
<dbReference type="PANTHER" id="PTHR23518:SF2">
    <property type="entry name" value="MAJOR FACILITATOR SUPERFAMILY TRANSPORTER"/>
    <property type="match status" value="1"/>
</dbReference>
<dbReference type="SUPFAM" id="SSF103473">
    <property type="entry name" value="MFS general substrate transporter"/>
    <property type="match status" value="1"/>
</dbReference>
<feature type="transmembrane region" description="Helical" evidence="4">
    <location>
        <begin position="134"/>
        <end position="154"/>
    </location>
</feature>
<evidence type="ECO:0000256" key="1">
    <source>
        <dbReference type="ARBA" id="ARBA00022692"/>
    </source>
</evidence>
<dbReference type="EMBL" id="DTMZ01000187">
    <property type="protein sequence ID" value="HGD13907.1"/>
    <property type="molecule type" value="Genomic_DNA"/>
</dbReference>
<feature type="transmembrane region" description="Helical" evidence="4">
    <location>
        <begin position="241"/>
        <end position="259"/>
    </location>
</feature>
<evidence type="ECO:0000259" key="5">
    <source>
        <dbReference type="PROSITE" id="PS50850"/>
    </source>
</evidence>
<feature type="transmembrane region" description="Helical" evidence="4">
    <location>
        <begin position="334"/>
        <end position="359"/>
    </location>
</feature>
<dbReference type="InterPro" id="IPR036259">
    <property type="entry name" value="MFS_trans_sf"/>
</dbReference>
<gene>
    <name evidence="6" type="ORF">ENX16_07525</name>
</gene>
<organism evidence="6">
    <name type="scientific">candidate division WOR-3 bacterium</name>
    <dbReference type="NCBI Taxonomy" id="2052148"/>
    <lineage>
        <taxon>Bacteria</taxon>
        <taxon>Bacteria division WOR-3</taxon>
    </lineage>
</organism>
<keyword evidence="2 4" id="KW-1133">Transmembrane helix</keyword>
<feature type="domain" description="Major facilitator superfamily (MFS) profile" evidence="5">
    <location>
        <begin position="3"/>
        <end position="383"/>
    </location>
</feature>
<dbReference type="CDD" id="cd17370">
    <property type="entry name" value="MFS_MJ1317_like"/>
    <property type="match status" value="1"/>
</dbReference>
<dbReference type="Pfam" id="PF07690">
    <property type="entry name" value="MFS_1"/>
    <property type="match status" value="1"/>
</dbReference>
<dbReference type="InterPro" id="IPR011701">
    <property type="entry name" value="MFS"/>
</dbReference>
<dbReference type="AlphaFoldDB" id="A0A7V3V0Q1"/>
<evidence type="ECO:0000313" key="6">
    <source>
        <dbReference type="EMBL" id="HGD13907.1"/>
    </source>
</evidence>
<dbReference type="GO" id="GO:0022857">
    <property type="term" value="F:transmembrane transporter activity"/>
    <property type="evidence" value="ECO:0007669"/>
    <property type="project" value="InterPro"/>
</dbReference>
<proteinExistence type="predicted"/>
<dbReference type="Gene3D" id="1.20.1250.20">
    <property type="entry name" value="MFS general substrate transporter like domains"/>
    <property type="match status" value="2"/>
</dbReference>
<evidence type="ECO:0000256" key="4">
    <source>
        <dbReference type="SAM" id="Phobius"/>
    </source>
</evidence>
<dbReference type="PROSITE" id="PS50850">
    <property type="entry name" value="MFS"/>
    <property type="match status" value="1"/>
</dbReference>
<dbReference type="InterPro" id="IPR020846">
    <property type="entry name" value="MFS_dom"/>
</dbReference>
<accession>A0A7V3V0Q1</accession>
<evidence type="ECO:0000256" key="3">
    <source>
        <dbReference type="ARBA" id="ARBA00023136"/>
    </source>
</evidence>
<feature type="transmembrane region" description="Helical" evidence="4">
    <location>
        <begin position="271"/>
        <end position="290"/>
    </location>
</feature>
<feature type="transmembrane region" description="Helical" evidence="4">
    <location>
        <begin position="210"/>
        <end position="229"/>
    </location>
</feature>
<protein>
    <submittedName>
        <fullName evidence="6">MFS transporter</fullName>
    </submittedName>
</protein>
<evidence type="ECO:0000256" key="2">
    <source>
        <dbReference type="ARBA" id="ARBA00022989"/>
    </source>
</evidence>
<dbReference type="PANTHER" id="PTHR23518">
    <property type="entry name" value="C-METHYLTRANSFERASE"/>
    <property type="match status" value="1"/>
</dbReference>
<comment type="caution">
    <text evidence="6">The sequence shown here is derived from an EMBL/GenBank/DDBJ whole genome shotgun (WGS) entry which is preliminary data.</text>
</comment>
<reference evidence="6" key="1">
    <citation type="journal article" date="2020" name="mSystems">
        <title>Genome- and Community-Level Interaction Insights into Carbon Utilization and Element Cycling Functions of Hydrothermarchaeota in Hydrothermal Sediment.</title>
        <authorList>
            <person name="Zhou Z."/>
            <person name="Liu Y."/>
            <person name="Xu W."/>
            <person name="Pan J."/>
            <person name="Luo Z.H."/>
            <person name="Li M."/>
        </authorList>
    </citation>
    <scope>NUCLEOTIDE SEQUENCE [LARGE SCALE GENOMIC DNA]</scope>
    <source>
        <strain evidence="6">SpSt-914</strain>
    </source>
</reference>
<keyword evidence="1 4" id="KW-0812">Transmembrane</keyword>
<sequence length="383" mass="41713">MLNIIIAGITSLLTDMSTEMVYPLIPIYLASLGTPPAILGLIEGFAESSAALLKLFSGNISDRWRRRKPLAILGYAGSTIGKLFLYFSRTWSLVFIGRMIDRIGKGIRVAPRDALIADASTIGTRGRAFGLHRALDTVGAALGVIIAILIVARLGTGLTPNDYHRIFLISLIPAFFGVLFLFFIRETCHPIPTLTPKLSFKNLPPKLRRFLIIIGIFALGNSSNQFLLLRMNKLGWSTLNILLLYLLYNLTYAIFAYPAGKLADRFGTRKLLITGYTLYSAVYFGFALLNETGANSFLPYLLFLVYGLFSAITEGQEKALVAEIAQVNQRATLIGLHAAITGFGLLPASLLAGLLWNLFGPKAPFIFGGFLGLSATIGLATLI</sequence>
<keyword evidence="3 4" id="KW-0472">Membrane</keyword>
<feature type="transmembrane region" description="Helical" evidence="4">
    <location>
        <begin position="166"/>
        <end position="184"/>
    </location>
</feature>
<feature type="transmembrane region" description="Helical" evidence="4">
    <location>
        <begin position="296"/>
        <end position="313"/>
    </location>
</feature>
<feature type="transmembrane region" description="Helical" evidence="4">
    <location>
        <begin position="20"/>
        <end position="42"/>
    </location>
</feature>
<feature type="transmembrane region" description="Helical" evidence="4">
    <location>
        <begin position="365"/>
        <end position="382"/>
    </location>
</feature>